<proteinExistence type="predicted"/>
<evidence type="ECO:0000313" key="2">
    <source>
        <dbReference type="WBParaSite" id="Smp_176150.1"/>
    </source>
</evidence>
<dbReference type="AlphaFoldDB" id="A0A3Q0KTJ8"/>
<dbReference type="Proteomes" id="UP000008854">
    <property type="component" value="Unassembled WGS sequence"/>
</dbReference>
<name>A0A3Q0KTJ8_SCHMA</name>
<dbReference type="InParanoid" id="A0A3Q0KTJ8"/>
<dbReference type="WBParaSite" id="Smp_176150.1">
    <property type="protein sequence ID" value="Smp_176150.1"/>
    <property type="gene ID" value="Smp_176150"/>
</dbReference>
<reference evidence="2" key="2">
    <citation type="submission" date="2018-12" db="UniProtKB">
        <authorList>
            <consortium name="WormBaseParasite"/>
        </authorList>
    </citation>
    <scope>IDENTIFICATION</scope>
    <source>
        <strain evidence="2">Puerto Rican</strain>
    </source>
</reference>
<sequence>MKIPGYSIATIFDAKFPGKLDDTLINRLCLSVVCQHEFHTDFWSTLPISEWHLMSKHASRWDIDCDYTTELHIILKAAVSLSFRYGYIFGNGDFGLHQVVSYALDISNKNVDITLIEALAHCLKSLRSITDVSYVSWINSSKVLKLLQGLSKETNVHVFKNTVIICAFIFLHLLVNNKLDASQEPFNECVQLSAFGTEVLFLIAELIQKFNVEFDTLQIPDKFQFSVTTFDSFPSELQAKLLFLVFTRIVSSPSTNSDWVSFLKPLRNLPELCASIINFCLKCNKELCHEMWKFVTDEWSFSLYKYLENDETDNVFRITNPVYLHTNASLHMESGNDLLKKILSVVTKNSNSVKENEVNKYHARLWVLSRILVHCSPSSIISLSDVTDVVDYLVSHCNDSVSNPMTSSIYASFDFFEEVCRLYWGSKNSAIDKLIFKLFDSLLTTDNPRIFSTFSFHFIHLIQELSSKYNCLDVYRTFWVCLFKLLDKVNDQILKQSTMLFGLFNNEGLLDVAVAILKILSRETYILLWTSDCKLLFSVFVDSLMSGLGIGSFLNDASFRGLSLSTFIIFIVCEYRNNYTSPHSKHQTRSSEWAWKSYDYLINFDLMELTESKFVSKTLWNTVKYLEEESEKYSIDLWKNILSSVTMKWRTNLGEDYWLSIQKSTLINYCPNCKENIGELLDDIIISSTSNVTADCTEG</sequence>
<reference evidence="1" key="1">
    <citation type="journal article" date="2012" name="PLoS Negl. Trop. Dis.">
        <title>A systematically improved high quality genome and transcriptome of the human blood fluke Schistosoma mansoni.</title>
        <authorList>
            <person name="Protasio A.V."/>
            <person name="Tsai I.J."/>
            <person name="Babbage A."/>
            <person name="Nichol S."/>
            <person name="Hunt M."/>
            <person name="Aslett M.A."/>
            <person name="De Silva N."/>
            <person name="Velarde G.S."/>
            <person name="Anderson T.J."/>
            <person name="Clark R.C."/>
            <person name="Davidson C."/>
            <person name="Dillon G.P."/>
            <person name="Holroyd N.E."/>
            <person name="LoVerde P.T."/>
            <person name="Lloyd C."/>
            <person name="McQuillan J."/>
            <person name="Oliveira G."/>
            <person name="Otto T.D."/>
            <person name="Parker-Manuel S.J."/>
            <person name="Quail M.A."/>
            <person name="Wilson R.A."/>
            <person name="Zerlotini A."/>
            <person name="Dunne D.W."/>
            <person name="Berriman M."/>
        </authorList>
    </citation>
    <scope>NUCLEOTIDE SEQUENCE [LARGE SCALE GENOMIC DNA]</scope>
    <source>
        <strain evidence="1">Puerto Rican</strain>
    </source>
</reference>
<dbReference type="STRING" id="6183.A0A3Q0KTJ8"/>
<accession>A0A3Q0KTJ8</accession>
<keyword evidence="1" id="KW-1185">Reference proteome</keyword>
<protein>
    <submittedName>
        <fullName evidence="2">Methyl methanesulfonate-sensitivity protein 22-like</fullName>
    </submittedName>
</protein>
<evidence type="ECO:0000313" key="1">
    <source>
        <dbReference type="Proteomes" id="UP000008854"/>
    </source>
</evidence>
<organism evidence="1 2">
    <name type="scientific">Schistosoma mansoni</name>
    <name type="common">Blood fluke</name>
    <dbReference type="NCBI Taxonomy" id="6183"/>
    <lineage>
        <taxon>Eukaryota</taxon>
        <taxon>Metazoa</taxon>
        <taxon>Spiralia</taxon>
        <taxon>Lophotrochozoa</taxon>
        <taxon>Platyhelminthes</taxon>
        <taxon>Trematoda</taxon>
        <taxon>Digenea</taxon>
        <taxon>Strigeidida</taxon>
        <taxon>Schistosomatoidea</taxon>
        <taxon>Schistosomatidae</taxon>
        <taxon>Schistosoma</taxon>
    </lineage>
</organism>